<dbReference type="AlphaFoldDB" id="A0A139HF31"/>
<dbReference type="Proteomes" id="UP000070133">
    <property type="component" value="Unassembled WGS sequence"/>
</dbReference>
<organism evidence="1 2">
    <name type="scientific">Pseudocercospora eumusae</name>
    <dbReference type="NCBI Taxonomy" id="321146"/>
    <lineage>
        <taxon>Eukaryota</taxon>
        <taxon>Fungi</taxon>
        <taxon>Dikarya</taxon>
        <taxon>Ascomycota</taxon>
        <taxon>Pezizomycotina</taxon>
        <taxon>Dothideomycetes</taxon>
        <taxon>Dothideomycetidae</taxon>
        <taxon>Mycosphaerellales</taxon>
        <taxon>Mycosphaerellaceae</taxon>
        <taxon>Pseudocercospora</taxon>
    </lineage>
</organism>
<gene>
    <name evidence="1" type="ORF">AC578_4459</name>
</gene>
<keyword evidence="2" id="KW-1185">Reference proteome</keyword>
<accession>A0A139HF31</accession>
<sequence length="102" mass="11344">MDDEAEVDGDGTGSEAECTCVLEIVVVLMLINNEIQGKPKLRVPIDFSMNHTDNKPVSAAANQFHDQLCWNETFRPVLLPSSCWYCILVCLDAQHYGTIDEA</sequence>
<name>A0A139HF31_9PEZI</name>
<protein>
    <submittedName>
        <fullName evidence="1">Uncharacterized protein</fullName>
    </submittedName>
</protein>
<evidence type="ECO:0000313" key="2">
    <source>
        <dbReference type="Proteomes" id="UP000070133"/>
    </source>
</evidence>
<dbReference type="EMBL" id="LFZN01000063">
    <property type="protein sequence ID" value="KXT01026.1"/>
    <property type="molecule type" value="Genomic_DNA"/>
</dbReference>
<reference evidence="1 2" key="1">
    <citation type="submission" date="2015-07" db="EMBL/GenBank/DDBJ databases">
        <title>Comparative genomics of the Sigatoka disease complex on banana suggests a link between parallel evolutionary changes in Pseudocercospora fijiensis and Pseudocercospora eumusae and increased virulence on the banana host.</title>
        <authorList>
            <person name="Chang T.-C."/>
            <person name="Salvucci A."/>
            <person name="Crous P.W."/>
            <person name="Stergiopoulos I."/>
        </authorList>
    </citation>
    <scope>NUCLEOTIDE SEQUENCE [LARGE SCALE GENOMIC DNA]</scope>
    <source>
        <strain evidence="1 2">CBS 114824</strain>
    </source>
</reference>
<evidence type="ECO:0000313" key="1">
    <source>
        <dbReference type="EMBL" id="KXT01026.1"/>
    </source>
</evidence>
<proteinExistence type="predicted"/>
<comment type="caution">
    <text evidence="1">The sequence shown here is derived from an EMBL/GenBank/DDBJ whole genome shotgun (WGS) entry which is preliminary data.</text>
</comment>